<feature type="modified residue" description="4-aspartylphosphate" evidence="1">
    <location>
        <position position="41"/>
    </location>
</feature>
<dbReference type="SUPFAM" id="SSF52172">
    <property type="entry name" value="CheY-like"/>
    <property type="match status" value="1"/>
</dbReference>
<keyword evidence="1" id="KW-0597">Phosphoprotein</keyword>
<dbReference type="GO" id="GO:0046872">
    <property type="term" value="F:metal ion binding"/>
    <property type="evidence" value="ECO:0007669"/>
    <property type="project" value="UniProtKB-KW"/>
</dbReference>
<organism evidence="4 5">
    <name type="scientific">Kingdonia uniflora</name>
    <dbReference type="NCBI Taxonomy" id="39325"/>
    <lineage>
        <taxon>Eukaryota</taxon>
        <taxon>Viridiplantae</taxon>
        <taxon>Streptophyta</taxon>
        <taxon>Embryophyta</taxon>
        <taxon>Tracheophyta</taxon>
        <taxon>Spermatophyta</taxon>
        <taxon>Magnoliopsida</taxon>
        <taxon>Ranunculales</taxon>
        <taxon>Circaeasteraceae</taxon>
        <taxon>Kingdonia</taxon>
    </lineage>
</organism>
<dbReference type="InterPro" id="IPR001789">
    <property type="entry name" value="Sig_transdc_resp-reg_receiver"/>
</dbReference>
<dbReference type="AlphaFoldDB" id="A0A7J7NPU6"/>
<dbReference type="PANTHER" id="PTHR24423:SF625">
    <property type="entry name" value="ETHYLENE RESPONSE SENSOR 1"/>
    <property type="match status" value="1"/>
</dbReference>
<evidence type="ECO:0000313" key="5">
    <source>
        <dbReference type="Proteomes" id="UP000541444"/>
    </source>
</evidence>
<dbReference type="Pfam" id="PF00072">
    <property type="entry name" value="Response_reg"/>
    <property type="match status" value="1"/>
</dbReference>
<dbReference type="Gene3D" id="3.40.50.2300">
    <property type="match status" value="1"/>
</dbReference>
<evidence type="ECO:0000259" key="3">
    <source>
        <dbReference type="PROSITE" id="PS50110"/>
    </source>
</evidence>
<dbReference type="PROSITE" id="PS50110">
    <property type="entry name" value="RESPONSE_REGULATORY"/>
    <property type="match status" value="1"/>
</dbReference>
<dbReference type="EMBL" id="JACGCM010000671">
    <property type="protein sequence ID" value="KAF6169070.1"/>
    <property type="molecule type" value="Genomic_DNA"/>
</dbReference>
<evidence type="ECO:0000256" key="1">
    <source>
        <dbReference type="PROSITE-ProRule" id="PRU00169"/>
    </source>
</evidence>
<accession>A0A7J7NPU6</accession>
<dbReference type="PANTHER" id="PTHR24423">
    <property type="entry name" value="TWO-COMPONENT SENSOR HISTIDINE KINASE"/>
    <property type="match status" value="1"/>
</dbReference>
<evidence type="ECO:0000313" key="4">
    <source>
        <dbReference type="EMBL" id="KAF6169070.1"/>
    </source>
</evidence>
<dbReference type="GO" id="GO:0016301">
    <property type="term" value="F:kinase activity"/>
    <property type="evidence" value="ECO:0007669"/>
    <property type="project" value="UniProtKB-KW"/>
</dbReference>
<dbReference type="InterPro" id="IPR011006">
    <property type="entry name" value="CheY-like_superfamily"/>
</dbReference>
<gene>
    <name evidence="4" type="ORF">GIB67_038567</name>
</gene>
<keyword evidence="5" id="KW-1185">Reference proteome</keyword>
<proteinExistence type="predicted"/>
<reference evidence="4 5" key="1">
    <citation type="journal article" date="2020" name="IScience">
        <title>Genome Sequencing of the Endangered Kingdonia uniflora (Circaeasteraceae, Ranunculales) Reveals Potential Mechanisms of Evolutionary Specialization.</title>
        <authorList>
            <person name="Sun Y."/>
            <person name="Deng T."/>
            <person name="Zhang A."/>
            <person name="Moore M.J."/>
            <person name="Landis J.B."/>
            <person name="Lin N."/>
            <person name="Zhang H."/>
            <person name="Zhang X."/>
            <person name="Huang J."/>
            <person name="Zhang X."/>
            <person name="Sun H."/>
            <person name="Wang H."/>
        </authorList>
    </citation>
    <scope>NUCLEOTIDE SEQUENCE [LARGE SCALE GENOMIC DNA]</scope>
    <source>
        <strain evidence="4">TB1705</strain>
        <tissue evidence="4">Leaf</tissue>
    </source>
</reference>
<protein>
    <recommendedName>
        <fullName evidence="3">Response regulatory domain-containing protein</fullName>
    </recommendedName>
</protein>
<comment type="caution">
    <text evidence="4">The sequence shown here is derived from an EMBL/GenBank/DDBJ whole genome shotgun (WGS) entry which is preliminary data.</text>
</comment>
<dbReference type="Proteomes" id="UP000541444">
    <property type="component" value="Unassembled WGS sequence"/>
</dbReference>
<keyword evidence="2" id="KW-0175">Coiled coil</keyword>
<dbReference type="OrthoDB" id="1684426at2759"/>
<dbReference type="GO" id="GO:0005524">
    <property type="term" value="F:ATP binding"/>
    <property type="evidence" value="ECO:0007669"/>
    <property type="project" value="UniProtKB-KW"/>
</dbReference>
<name>A0A7J7NPU6_9MAGN</name>
<feature type="domain" description="Response regulatory" evidence="3">
    <location>
        <begin position="1"/>
        <end position="110"/>
    </location>
</feature>
<sequence length="471" mass="53450">MGLAGWQPRAFLFITDDVTAVGSSEECLRIFSHEHKVVFTDVGISGMDGYEVVYVLQDRFLVRLQRPLITALTTNTDKATKDNCLRVGMDGVVLKPVLVEKMRSVLSVLLQNGTLRKTRRATLEVPPHPYGRQGGGDICGDRRYCWAVSSMYCIGLDSKVKREEYFVGSNLICRVLVDMETFPVNEASTSSRSAESKNIIFDREDEVGVLQFPDFPRQLVSYHLNLDVFREFCKVKTSVGGRWGNFVEHVGRQFRSCIAGFGEEHFFMLAYLEKEKLDRGLDESISYDGNVQGVLKEGRMWNDNVIWVNGNYLQRDDEEPMELLCRTVKQSPTSKVKRKKSLLDTVAQEEAELEAVLIEVGISKKKRANSRRSKKRRVEPSELIGTKVTENRPGEEDELKTVEERVMFATRNGEEEMSKIVARLMKGICLGMLEKKAKLEKGKTELEKKVARLKADLAKEGKRLEVLKASQ</sequence>
<evidence type="ECO:0000256" key="2">
    <source>
        <dbReference type="SAM" id="Coils"/>
    </source>
</evidence>
<dbReference type="GO" id="GO:0005783">
    <property type="term" value="C:endoplasmic reticulum"/>
    <property type="evidence" value="ECO:0007669"/>
    <property type="project" value="TreeGrafter"/>
</dbReference>
<feature type="coiled-coil region" evidence="2">
    <location>
        <begin position="436"/>
        <end position="463"/>
    </location>
</feature>
<dbReference type="GO" id="GO:0051740">
    <property type="term" value="F:ethylene binding"/>
    <property type="evidence" value="ECO:0007669"/>
    <property type="project" value="TreeGrafter"/>
</dbReference>
<dbReference type="GO" id="GO:0038199">
    <property type="term" value="F:ethylene receptor activity"/>
    <property type="evidence" value="ECO:0007669"/>
    <property type="project" value="TreeGrafter"/>
</dbReference>